<evidence type="ECO:0000256" key="2">
    <source>
        <dbReference type="SAM" id="MobiDB-lite"/>
    </source>
</evidence>
<dbReference type="Proteomes" id="UP001306508">
    <property type="component" value="Unassembled WGS sequence"/>
</dbReference>
<comment type="similarity">
    <text evidence="1">Belongs to the choline/ethanolamine kinase family.</text>
</comment>
<dbReference type="InterPro" id="IPR007521">
    <property type="entry name" value="Choline_kin_N"/>
</dbReference>
<evidence type="ECO:0000256" key="1">
    <source>
        <dbReference type="ARBA" id="ARBA00038211"/>
    </source>
</evidence>
<dbReference type="Pfam" id="PF01633">
    <property type="entry name" value="Choline_kinase"/>
    <property type="match status" value="1"/>
</dbReference>
<keyword evidence="5" id="KW-1185">Reference proteome</keyword>
<evidence type="ECO:0000313" key="4">
    <source>
        <dbReference type="EMBL" id="KAK5773680.1"/>
    </source>
</evidence>
<dbReference type="CDD" id="cd05157">
    <property type="entry name" value="ETNK_euk"/>
    <property type="match status" value="1"/>
</dbReference>
<organism evidence="4 5">
    <name type="scientific">Arxiozyma heterogenica</name>
    <dbReference type="NCBI Taxonomy" id="278026"/>
    <lineage>
        <taxon>Eukaryota</taxon>
        <taxon>Fungi</taxon>
        <taxon>Dikarya</taxon>
        <taxon>Ascomycota</taxon>
        <taxon>Saccharomycotina</taxon>
        <taxon>Saccharomycetes</taxon>
        <taxon>Saccharomycetales</taxon>
        <taxon>Saccharomycetaceae</taxon>
        <taxon>Arxiozyma</taxon>
    </lineage>
</organism>
<name>A0AAN7WIR0_9SACH</name>
<dbReference type="GO" id="GO:0004103">
    <property type="term" value="F:choline kinase activity"/>
    <property type="evidence" value="ECO:0007669"/>
    <property type="project" value="TreeGrafter"/>
</dbReference>
<sequence>MVTNNSNKKLYGSHSCSNISNASTNTTNPTTITTTTTATGTIGNPNINTSNDKHSRRPSLTKKRSSQRLIKKIGINLDNTLSYKDDHSYNSADSDDIEFIVNDNINRNKGNDIDADSEPLSISNNNYNNDNTNKNSLPNLTSLKIYNGDQDKNNTYVSNSQNIFDVIEVPFVKAYLDPSLPEDYLKDDILNIIQTLRIPKWYRKGYLESPLSRSKLILNKISGAMTNAIFKIQYQGLPSLLLRIYGKNNDSIIDRDNELQILARLSVQNIGPSLYGCFENGRFEQFLENATTLTKDDIRDWKISQRIARRMKELHNGIPLLKSEFENGLVSWNKIEKWIDIIEKHPNWIDDKKRIQDIFNCQDYVSLKRNIYKYKNWLFKNSPKNSLVFCHNDTQYGNLLFNSPLIDLNSLSNADLSIYIDKDKNYNKHDTQSWTPSDLTPISTDSLFPSTSNVSLDTIINPPKQDQIQDKKLVVIDFEYSGPNPASYDLANHFSEWMHDYSSTKPWSCNSSLFPTKEQLLNFLYSYVSHLKSSSSVNKRKATKELDDEVRFFYNDVIKWRGTVQLFWSIWSIIQSGELQKDKQSLKNQFEGINGEKYVITVDPIDIQDNNNNDEFETGLNKKSEQEEIEEDKEMEGVNIDTFDYLKYCSDKISVFWGDLIGLRIISSEDIIDANRIQRLDTEMI</sequence>
<feature type="compositionally biased region" description="Low complexity" evidence="2">
    <location>
        <begin position="17"/>
        <end position="50"/>
    </location>
</feature>
<dbReference type="GO" id="GO:0004305">
    <property type="term" value="F:ethanolamine kinase activity"/>
    <property type="evidence" value="ECO:0007669"/>
    <property type="project" value="TreeGrafter"/>
</dbReference>
<comment type="caution">
    <text evidence="4">The sequence shown here is derived from an EMBL/GenBank/DDBJ whole genome shotgun (WGS) entry which is preliminary data.</text>
</comment>
<reference evidence="5" key="1">
    <citation type="submission" date="2023-07" db="EMBL/GenBank/DDBJ databases">
        <title>A draft genome of Kazachstania heterogenica Y-27499.</title>
        <authorList>
            <person name="Donic C."/>
            <person name="Kralova J.S."/>
            <person name="Fidel L."/>
            <person name="Ben-Dor S."/>
            <person name="Jung S."/>
        </authorList>
    </citation>
    <scope>NUCLEOTIDE SEQUENCE [LARGE SCALE GENOMIC DNA]</scope>
    <source>
        <strain evidence="5">Y27499</strain>
    </source>
</reference>
<protein>
    <recommendedName>
        <fullName evidence="3">Choline kinase N-terminal domain-containing protein</fullName>
    </recommendedName>
</protein>
<dbReference type="GO" id="GO:0005737">
    <property type="term" value="C:cytoplasm"/>
    <property type="evidence" value="ECO:0007669"/>
    <property type="project" value="TreeGrafter"/>
</dbReference>
<dbReference type="PANTHER" id="PTHR22603:SF93">
    <property type="entry name" value="RE24176P"/>
    <property type="match status" value="1"/>
</dbReference>
<feature type="region of interest" description="Disordered" evidence="2">
    <location>
        <begin position="1"/>
        <end position="67"/>
    </location>
</feature>
<dbReference type="Gene3D" id="3.30.200.20">
    <property type="entry name" value="Phosphorylase Kinase, domain 1"/>
    <property type="match status" value="1"/>
</dbReference>
<dbReference type="InterPro" id="IPR011009">
    <property type="entry name" value="Kinase-like_dom_sf"/>
</dbReference>
<dbReference type="SUPFAM" id="SSF56112">
    <property type="entry name" value="Protein kinase-like (PK-like)"/>
    <property type="match status" value="1"/>
</dbReference>
<evidence type="ECO:0000313" key="5">
    <source>
        <dbReference type="Proteomes" id="UP001306508"/>
    </source>
</evidence>
<dbReference type="EMBL" id="JAWIZZ010000071">
    <property type="protein sequence ID" value="KAK5773680.1"/>
    <property type="molecule type" value="Genomic_DNA"/>
</dbReference>
<feature type="domain" description="Choline kinase N-terminal" evidence="3">
    <location>
        <begin position="167"/>
        <end position="204"/>
    </location>
</feature>
<gene>
    <name evidence="4" type="ORF">RI543_004989</name>
</gene>
<dbReference type="GO" id="GO:0006646">
    <property type="term" value="P:phosphatidylethanolamine biosynthetic process"/>
    <property type="evidence" value="ECO:0007669"/>
    <property type="project" value="TreeGrafter"/>
</dbReference>
<evidence type="ECO:0000259" key="3">
    <source>
        <dbReference type="Pfam" id="PF04428"/>
    </source>
</evidence>
<dbReference type="Pfam" id="PF04428">
    <property type="entry name" value="Choline_kin_N"/>
    <property type="match status" value="1"/>
</dbReference>
<proteinExistence type="inferred from homology"/>
<dbReference type="AlphaFoldDB" id="A0AAN7WIR0"/>
<feature type="compositionally biased region" description="Basic residues" evidence="2">
    <location>
        <begin position="54"/>
        <end position="67"/>
    </location>
</feature>
<accession>A0AAN7WIR0</accession>
<dbReference type="PANTHER" id="PTHR22603">
    <property type="entry name" value="CHOLINE/ETHANOALAMINE KINASE"/>
    <property type="match status" value="1"/>
</dbReference>
<dbReference type="Gene3D" id="3.90.1200.10">
    <property type="match status" value="2"/>
</dbReference>